<dbReference type="CDD" id="cd04647">
    <property type="entry name" value="LbH_MAT_like"/>
    <property type="match status" value="1"/>
</dbReference>
<dbReference type="EMBL" id="BAABFT010000002">
    <property type="protein sequence ID" value="GAA4315970.1"/>
    <property type="molecule type" value="Genomic_DNA"/>
</dbReference>
<sequence length="204" mass="22450">MSVKDKIKNNPGLKKLVHWMLIPSGEARPRLWVKWFVNPFLHKRGKGSKVRWRTRMDVLPFNNFQLGAGSTIEDFCTINNGVGDVIIGDNTLIGMSNVIIGPVNIGNNVIFAQNIVASGLNHEYRDVNQAIHQQKILTAPITVEDDCWIAANSVITAGVTIGRHSVVAAGAVVTKDIPPYSVAVGNPARVIKKYDFVAKEWVRA</sequence>
<evidence type="ECO:0000256" key="4">
    <source>
        <dbReference type="ARBA" id="ARBA00023315"/>
    </source>
</evidence>
<organism evidence="5 6">
    <name type="scientific">Mucilaginibacter gynuensis</name>
    <dbReference type="NCBI Taxonomy" id="1302236"/>
    <lineage>
        <taxon>Bacteria</taxon>
        <taxon>Pseudomonadati</taxon>
        <taxon>Bacteroidota</taxon>
        <taxon>Sphingobacteriia</taxon>
        <taxon>Sphingobacteriales</taxon>
        <taxon>Sphingobacteriaceae</taxon>
        <taxon>Mucilaginibacter</taxon>
    </lineage>
</organism>
<name>A0ABP8G323_9SPHI</name>
<evidence type="ECO:0000313" key="6">
    <source>
        <dbReference type="Proteomes" id="UP001500582"/>
    </source>
</evidence>
<dbReference type="GO" id="GO:0016746">
    <property type="term" value="F:acyltransferase activity"/>
    <property type="evidence" value="ECO:0007669"/>
    <property type="project" value="UniProtKB-KW"/>
</dbReference>
<accession>A0ABP8G323</accession>
<dbReference type="PROSITE" id="PS00101">
    <property type="entry name" value="HEXAPEP_TRANSFERASES"/>
    <property type="match status" value="1"/>
</dbReference>
<dbReference type="PANTHER" id="PTHR23416">
    <property type="entry name" value="SIALIC ACID SYNTHASE-RELATED"/>
    <property type="match status" value="1"/>
</dbReference>
<dbReference type="RefSeq" id="WP_345210179.1">
    <property type="nucleotide sequence ID" value="NZ_BAABFT010000002.1"/>
</dbReference>
<proteinExistence type="inferred from homology"/>
<dbReference type="InterPro" id="IPR051159">
    <property type="entry name" value="Hexapeptide_acetyltransf"/>
</dbReference>
<keyword evidence="3" id="KW-0677">Repeat</keyword>
<keyword evidence="6" id="KW-1185">Reference proteome</keyword>
<dbReference type="InterPro" id="IPR018357">
    <property type="entry name" value="Hexapep_transf_CS"/>
</dbReference>
<reference evidence="6" key="1">
    <citation type="journal article" date="2019" name="Int. J. Syst. Evol. Microbiol.">
        <title>The Global Catalogue of Microorganisms (GCM) 10K type strain sequencing project: providing services to taxonomists for standard genome sequencing and annotation.</title>
        <authorList>
            <consortium name="The Broad Institute Genomics Platform"/>
            <consortium name="The Broad Institute Genome Sequencing Center for Infectious Disease"/>
            <person name="Wu L."/>
            <person name="Ma J."/>
        </authorList>
    </citation>
    <scope>NUCLEOTIDE SEQUENCE [LARGE SCALE GENOMIC DNA]</scope>
    <source>
        <strain evidence="6">JCM 17705</strain>
    </source>
</reference>
<dbReference type="Gene3D" id="2.160.10.10">
    <property type="entry name" value="Hexapeptide repeat proteins"/>
    <property type="match status" value="1"/>
</dbReference>
<evidence type="ECO:0000256" key="1">
    <source>
        <dbReference type="ARBA" id="ARBA00007274"/>
    </source>
</evidence>
<protein>
    <submittedName>
        <fullName evidence="5">Acyltransferase</fullName>
    </submittedName>
</protein>
<evidence type="ECO:0000256" key="3">
    <source>
        <dbReference type="ARBA" id="ARBA00022737"/>
    </source>
</evidence>
<keyword evidence="4 5" id="KW-0012">Acyltransferase</keyword>
<gene>
    <name evidence="5" type="ORF">GCM10023149_12790</name>
</gene>
<dbReference type="SUPFAM" id="SSF51161">
    <property type="entry name" value="Trimeric LpxA-like enzymes"/>
    <property type="match status" value="1"/>
</dbReference>
<evidence type="ECO:0000313" key="5">
    <source>
        <dbReference type="EMBL" id="GAA4315970.1"/>
    </source>
</evidence>
<dbReference type="Proteomes" id="UP001500582">
    <property type="component" value="Unassembled WGS sequence"/>
</dbReference>
<dbReference type="InterPro" id="IPR001451">
    <property type="entry name" value="Hexapep"/>
</dbReference>
<dbReference type="PANTHER" id="PTHR23416:SF23">
    <property type="entry name" value="ACETYLTRANSFERASE C18B11.09C-RELATED"/>
    <property type="match status" value="1"/>
</dbReference>
<dbReference type="Pfam" id="PF00132">
    <property type="entry name" value="Hexapep"/>
    <property type="match status" value="1"/>
</dbReference>
<evidence type="ECO:0000256" key="2">
    <source>
        <dbReference type="ARBA" id="ARBA00022679"/>
    </source>
</evidence>
<comment type="caution">
    <text evidence="5">The sequence shown here is derived from an EMBL/GenBank/DDBJ whole genome shotgun (WGS) entry which is preliminary data.</text>
</comment>
<dbReference type="InterPro" id="IPR011004">
    <property type="entry name" value="Trimer_LpxA-like_sf"/>
</dbReference>
<keyword evidence="2" id="KW-0808">Transferase</keyword>
<comment type="similarity">
    <text evidence="1">Belongs to the transferase hexapeptide repeat family.</text>
</comment>
<dbReference type="Pfam" id="PF14602">
    <property type="entry name" value="Hexapep_2"/>
    <property type="match status" value="1"/>
</dbReference>